<evidence type="ECO:0000256" key="8">
    <source>
        <dbReference type="ARBA" id="ARBA00023098"/>
    </source>
</evidence>
<feature type="transmembrane region" description="Helical" evidence="10">
    <location>
        <begin position="172"/>
        <end position="194"/>
    </location>
</feature>
<name>A0A1S4FRV3_AEDAE</name>
<sequence>MRLPLQDYFRLRKLKSNGQHYVCINCGCPVPELYRRISSTVLKITDCEKCKTPADKYIEFEALIILIDLVLLSKSAYRHILYNSNCKNLWKIGIILILLEAYCLWTETFSKFTNVCYRSDHPDPFLAEKGFYLSSLHILIGTILLYTFVYLLTRIMLHCANIGSDTGKAYPLVLLQGTILASIAKFFFIPIIIWKQHTTDSAMAIHISLVVAYFVISLIQIHSVVSQCSWTKSAVIVLLAFVVKTYFLTEISLFLNALM</sequence>
<dbReference type="Pfam" id="PF04161">
    <property type="entry name" value="Arv1"/>
    <property type="match status" value="1"/>
</dbReference>
<dbReference type="GO" id="GO:0032541">
    <property type="term" value="C:cortical endoplasmic reticulum"/>
    <property type="evidence" value="ECO:0007669"/>
    <property type="project" value="TreeGrafter"/>
</dbReference>
<keyword evidence="9 10" id="KW-0472">Membrane</keyword>
<dbReference type="OrthoDB" id="2192830at2759"/>
<keyword evidence="3 10" id="KW-0813">Transport</keyword>
<dbReference type="PANTHER" id="PTHR14467">
    <property type="entry name" value="ARV1"/>
    <property type="match status" value="1"/>
</dbReference>
<evidence type="ECO:0000313" key="12">
    <source>
        <dbReference type="Proteomes" id="UP000008820"/>
    </source>
</evidence>
<dbReference type="VEuPathDB" id="VectorBase:AAEL010810"/>
<keyword evidence="7 10" id="KW-0445">Lipid transport</keyword>
<feature type="transmembrane region" description="Helical" evidence="10">
    <location>
        <begin position="89"/>
        <end position="109"/>
    </location>
</feature>
<evidence type="ECO:0000256" key="5">
    <source>
        <dbReference type="ARBA" id="ARBA00022824"/>
    </source>
</evidence>
<evidence type="ECO:0000256" key="6">
    <source>
        <dbReference type="ARBA" id="ARBA00022989"/>
    </source>
</evidence>
<dbReference type="GO" id="GO:0016125">
    <property type="term" value="P:sterol metabolic process"/>
    <property type="evidence" value="ECO:0007669"/>
    <property type="project" value="UniProtKB-UniRule"/>
</dbReference>
<keyword evidence="6 10" id="KW-1133">Transmembrane helix</keyword>
<feature type="transmembrane region" description="Helical" evidence="10">
    <location>
        <begin position="201"/>
        <end position="222"/>
    </location>
</feature>
<feature type="transmembrane region" description="Helical" evidence="10">
    <location>
        <begin position="130"/>
        <end position="152"/>
    </location>
</feature>
<dbReference type="GO" id="GO:0097036">
    <property type="term" value="P:regulation of plasma membrane sterol distribution"/>
    <property type="evidence" value="ECO:0007669"/>
    <property type="project" value="UniProtKB-UniRule"/>
</dbReference>
<evidence type="ECO:0000256" key="10">
    <source>
        <dbReference type="RuleBase" id="RU368065"/>
    </source>
</evidence>
<dbReference type="PANTHER" id="PTHR14467:SF0">
    <property type="entry name" value="PROTEIN ARV1"/>
    <property type="match status" value="1"/>
</dbReference>
<keyword evidence="12" id="KW-1185">Reference proteome</keyword>
<accession>A0A1S4FRV3</accession>
<feature type="transmembrane region" description="Helical" evidence="10">
    <location>
        <begin position="234"/>
        <end position="258"/>
    </location>
</feature>
<keyword evidence="8 10" id="KW-0443">Lipid metabolism</keyword>
<dbReference type="GO" id="GO:0032366">
    <property type="term" value="P:intracellular sterol transport"/>
    <property type="evidence" value="ECO:0007669"/>
    <property type="project" value="UniProtKB-UniRule"/>
</dbReference>
<proteinExistence type="inferred from homology"/>
<reference evidence="11 12" key="1">
    <citation type="submission" date="2017-06" db="EMBL/GenBank/DDBJ databases">
        <title>Aedes aegypti genome working group (AGWG) sequencing and assembly.</title>
        <authorList>
            <consortium name="Aedes aegypti Genome Working Group (AGWG)"/>
            <person name="Matthews B.J."/>
        </authorList>
    </citation>
    <scope>NUCLEOTIDE SEQUENCE [LARGE SCALE GENOMIC DNA]</scope>
    <source>
        <strain evidence="11 12">LVP_AGWG</strain>
    </source>
</reference>
<keyword evidence="5 10" id="KW-0256">Endoplasmic reticulum</keyword>
<dbReference type="InterPro" id="IPR007290">
    <property type="entry name" value="Arv1"/>
</dbReference>
<dbReference type="FunCoup" id="A0A1S4FRV3">
    <property type="interactions" value="950"/>
</dbReference>
<dbReference type="InParanoid" id="A0A1S4FRV3"/>
<evidence type="ECO:0000256" key="9">
    <source>
        <dbReference type="ARBA" id="ARBA00023136"/>
    </source>
</evidence>
<evidence type="ECO:0000313" key="11">
    <source>
        <dbReference type="EnsemblMetazoa" id="AAEL010810-PA"/>
    </source>
</evidence>
<evidence type="ECO:0000256" key="1">
    <source>
        <dbReference type="ARBA" id="ARBA00004477"/>
    </source>
</evidence>
<organism evidence="11 12">
    <name type="scientific">Aedes aegypti</name>
    <name type="common">Yellowfever mosquito</name>
    <name type="synonym">Culex aegypti</name>
    <dbReference type="NCBI Taxonomy" id="7159"/>
    <lineage>
        <taxon>Eukaryota</taxon>
        <taxon>Metazoa</taxon>
        <taxon>Ecdysozoa</taxon>
        <taxon>Arthropoda</taxon>
        <taxon>Hexapoda</taxon>
        <taxon>Insecta</taxon>
        <taxon>Pterygota</taxon>
        <taxon>Neoptera</taxon>
        <taxon>Endopterygota</taxon>
        <taxon>Diptera</taxon>
        <taxon>Nematocera</taxon>
        <taxon>Culicoidea</taxon>
        <taxon>Culicidae</taxon>
        <taxon>Culicinae</taxon>
        <taxon>Aedini</taxon>
        <taxon>Aedes</taxon>
        <taxon>Stegomyia</taxon>
    </lineage>
</organism>
<reference evidence="11" key="2">
    <citation type="submission" date="2020-05" db="UniProtKB">
        <authorList>
            <consortium name="EnsemblMetazoa"/>
        </authorList>
    </citation>
    <scope>IDENTIFICATION</scope>
    <source>
        <strain evidence="11">LVP_AGWG</strain>
    </source>
</reference>
<evidence type="ECO:0000256" key="4">
    <source>
        <dbReference type="ARBA" id="ARBA00022692"/>
    </source>
</evidence>
<dbReference type="EnsemblMetazoa" id="AAEL010810-RA">
    <property type="protein sequence ID" value="AAEL010810-PA"/>
    <property type="gene ID" value="AAEL010810"/>
</dbReference>
<comment type="subcellular location">
    <subcellularLocation>
        <location evidence="1 10">Endoplasmic reticulum membrane</location>
        <topology evidence="1 10">Multi-pass membrane protein</topology>
    </subcellularLocation>
</comment>
<dbReference type="GO" id="GO:0005789">
    <property type="term" value="C:endoplasmic reticulum membrane"/>
    <property type="evidence" value="ECO:0007669"/>
    <property type="project" value="UniProtKB-SubCell"/>
</dbReference>
<evidence type="ECO:0000256" key="3">
    <source>
        <dbReference type="ARBA" id="ARBA00022448"/>
    </source>
</evidence>
<comment type="similarity">
    <text evidence="2 10">Belongs to the ARV1 family.</text>
</comment>
<protein>
    <recommendedName>
        <fullName evidence="10">Protein ARV</fullName>
    </recommendedName>
</protein>
<keyword evidence="4 10" id="KW-0812">Transmembrane</keyword>
<evidence type="ECO:0000256" key="7">
    <source>
        <dbReference type="ARBA" id="ARBA00023055"/>
    </source>
</evidence>
<dbReference type="AlphaFoldDB" id="A0A1S4FRV3"/>
<dbReference type="GO" id="GO:0006665">
    <property type="term" value="P:sphingolipid metabolic process"/>
    <property type="evidence" value="ECO:0007669"/>
    <property type="project" value="TreeGrafter"/>
</dbReference>
<gene>
    <name evidence="11" type="primary">5573981</name>
</gene>
<evidence type="ECO:0000256" key="2">
    <source>
        <dbReference type="ARBA" id="ARBA00009187"/>
    </source>
</evidence>
<dbReference type="GO" id="GO:0005794">
    <property type="term" value="C:Golgi apparatus"/>
    <property type="evidence" value="ECO:0007669"/>
    <property type="project" value="TreeGrafter"/>
</dbReference>
<dbReference type="Proteomes" id="UP000008820">
    <property type="component" value="Chromosome 3"/>
</dbReference>
<comment type="function">
    <text evidence="10">Mediator of sterol homeostasis involved in sterol uptake, trafficking and distribution into membranes.</text>
</comment>